<accession>A0A4Y1RQM8</accession>
<dbReference type="SUPFAM" id="SSF52151">
    <property type="entry name" value="FabD/lysophospholipase-like"/>
    <property type="match status" value="1"/>
</dbReference>
<evidence type="ECO:0000256" key="2">
    <source>
        <dbReference type="ARBA" id="ARBA00022963"/>
    </source>
</evidence>
<dbReference type="PANTHER" id="PTHR32176">
    <property type="entry name" value="XYLOSE ISOMERASE"/>
    <property type="match status" value="1"/>
</dbReference>
<feature type="domain" description="PNPLA" evidence="6">
    <location>
        <begin position="59"/>
        <end position="265"/>
    </location>
</feature>
<evidence type="ECO:0000256" key="1">
    <source>
        <dbReference type="ARBA" id="ARBA00010240"/>
    </source>
</evidence>
<dbReference type="AlphaFoldDB" id="A0A4Y1RQM8"/>
<organism evidence="7">
    <name type="scientific">Prunus dulcis</name>
    <name type="common">Almond</name>
    <name type="synonym">Amygdalus dulcis</name>
    <dbReference type="NCBI Taxonomy" id="3755"/>
    <lineage>
        <taxon>Eukaryota</taxon>
        <taxon>Viridiplantae</taxon>
        <taxon>Streptophyta</taxon>
        <taxon>Embryophyta</taxon>
        <taxon>Tracheophyta</taxon>
        <taxon>Spermatophyta</taxon>
        <taxon>Magnoliopsida</taxon>
        <taxon>eudicotyledons</taxon>
        <taxon>Gunneridae</taxon>
        <taxon>Pentapetalae</taxon>
        <taxon>rosids</taxon>
        <taxon>fabids</taxon>
        <taxon>Rosales</taxon>
        <taxon>Rosaceae</taxon>
        <taxon>Amygdaloideae</taxon>
        <taxon>Amygdaleae</taxon>
        <taxon>Prunus</taxon>
    </lineage>
</organism>
<proteinExistence type="inferred from homology"/>
<feature type="active site" description="Proton acceptor" evidence="4">
    <location>
        <position position="252"/>
    </location>
</feature>
<keyword evidence="2 4" id="KW-0442">Lipid degradation</keyword>
<evidence type="ECO:0000313" key="7">
    <source>
        <dbReference type="EMBL" id="BBH06157.1"/>
    </source>
</evidence>
<comment type="domain">
    <text evidence="5">The nitrogen atoms of the two glycine residues in the GGXR motif define the oxyanion hole, and stabilize the oxyanion that forms during the nucleophilic attack by the catalytic serine during substrate cleavage.</text>
</comment>
<sequence>MSKHGISTQNPMPLSPSHSVSFSIVSITTSTSLSQQMENISSSLNALQPPKYGNLITVLSIDGGGIRGIIPGVLLAYLESQLQELDGEDARLADYFDVISGTSTGGLIATMLAAPNDNNRPLYAAKDIVPFYLDNCPKIFPQSRGLCAAVVDLVKVLTGPKYDGKYLHKLIRNIVGDKRLDQTLTNVVIPTFDVKKLLPVIFSSYQVTSRPVLNAKLSDICIGTSAAPTLLPAHYFENNDQQGEPKEFNLIDGGVAANNPHFSDCDAVFCMQFGGCVMTDLILLLLNLIWFQASVAISEVIKQTKKQNPDFMEIKPMELYDRLLLVSFGTGSNRSELRYNAKKVSKWGVIGWLYEDGSSPLLECFDEASACMVDYHNSVVFQALHSEQNYLRIEEDTLKGNLASADKATKENLENLVEVGNTLLQKPISTMDLDTGLYEPVENGGTNQQALQRFAKLLSDEKKLRESKSPKSNIK</sequence>
<comment type="similarity">
    <text evidence="1 5">Belongs to the patatin family.</text>
</comment>
<gene>
    <name evidence="7" type="ORF">Prudu_017726</name>
</gene>
<evidence type="ECO:0000256" key="5">
    <source>
        <dbReference type="RuleBase" id="RU361262"/>
    </source>
</evidence>
<dbReference type="EMBL" id="AP019302">
    <property type="protein sequence ID" value="BBH06157.1"/>
    <property type="molecule type" value="Genomic_DNA"/>
</dbReference>
<dbReference type="CDD" id="cd07214">
    <property type="entry name" value="Pat17_isozyme_like"/>
    <property type="match status" value="1"/>
</dbReference>
<keyword evidence="3 4" id="KW-0443">Lipid metabolism</keyword>
<feature type="short sequence motif" description="DGA/G" evidence="4">
    <location>
        <begin position="252"/>
        <end position="254"/>
    </location>
</feature>
<name>A0A4Y1RQM8_PRUDU</name>
<comment type="function">
    <text evidence="5">Lipolytic acyl hydrolase (LAH).</text>
</comment>
<dbReference type="PANTHER" id="PTHR32176:SF92">
    <property type="entry name" value="XYLOSE ISOMERASE"/>
    <property type="match status" value="1"/>
</dbReference>
<dbReference type="InterPro" id="IPR016035">
    <property type="entry name" value="Acyl_Trfase/lysoPLipase"/>
</dbReference>
<dbReference type="GO" id="GO:0004620">
    <property type="term" value="F:phospholipase activity"/>
    <property type="evidence" value="ECO:0007669"/>
    <property type="project" value="TreeGrafter"/>
</dbReference>
<dbReference type="InterPro" id="IPR002641">
    <property type="entry name" value="PNPLA_dom"/>
</dbReference>
<dbReference type="GO" id="GO:0016042">
    <property type="term" value="P:lipid catabolic process"/>
    <property type="evidence" value="ECO:0007669"/>
    <property type="project" value="UniProtKB-UniRule"/>
</dbReference>
<reference evidence="7" key="1">
    <citation type="journal article" date="2019" name="Science">
        <title>Mutation of a bHLH transcription factor allowed almond domestication.</title>
        <authorList>
            <person name="Sanchez-Perez R."/>
            <person name="Pavan S."/>
            <person name="Mazzeo R."/>
            <person name="Moldovan C."/>
            <person name="Aiese Cigliano R."/>
            <person name="Del Cueto J."/>
            <person name="Ricciardi F."/>
            <person name="Lotti C."/>
            <person name="Ricciardi L."/>
            <person name="Dicenta F."/>
            <person name="Lopez-Marques R.L."/>
            <person name="Lindberg Moller B."/>
        </authorList>
    </citation>
    <scope>NUCLEOTIDE SEQUENCE</scope>
</reference>
<dbReference type="GO" id="GO:0047372">
    <property type="term" value="F:monoacylglycerol lipase activity"/>
    <property type="evidence" value="ECO:0007669"/>
    <property type="project" value="TreeGrafter"/>
</dbReference>
<dbReference type="Gene3D" id="3.40.1090.10">
    <property type="entry name" value="Cytosolic phospholipase A2 catalytic domain"/>
    <property type="match status" value="1"/>
</dbReference>
<feature type="short sequence motif" description="GXSXG" evidence="4">
    <location>
        <begin position="101"/>
        <end position="105"/>
    </location>
</feature>
<dbReference type="Pfam" id="PF01734">
    <property type="entry name" value="Patatin"/>
    <property type="match status" value="1"/>
</dbReference>
<dbReference type="PROSITE" id="PS51635">
    <property type="entry name" value="PNPLA"/>
    <property type="match status" value="1"/>
</dbReference>
<evidence type="ECO:0000256" key="4">
    <source>
        <dbReference type="PROSITE-ProRule" id="PRU01161"/>
    </source>
</evidence>
<feature type="short sequence motif" description="GXGXXG" evidence="4">
    <location>
        <begin position="63"/>
        <end position="68"/>
    </location>
</feature>
<feature type="active site" description="Nucleophile" evidence="4">
    <location>
        <position position="103"/>
    </location>
</feature>
<dbReference type="EC" id="3.1.1.-" evidence="5"/>
<protein>
    <recommendedName>
        <fullName evidence="5">Patatin</fullName>
        <ecNumber evidence="5">3.1.1.-</ecNumber>
    </recommendedName>
</protein>
<evidence type="ECO:0000256" key="3">
    <source>
        <dbReference type="ARBA" id="ARBA00023098"/>
    </source>
</evidence>
<keyword evidence="4 5" id="KW-0378">Hydrolase</keyword>
<evidence type="ECO:0000259" key="6">
    <source>
        <dbReference type="PROSITE" id="PS51635"/>
    </source>
</evidence>